<evidence type="ECO:0000256" key="6">
    <source>
        <dbReference type="SAM" id="Phobius"/>
    </source>
</evidence>
<evidence type="ECO:0000313" key="8">
    <source>
        <dbReference type="EMBL" id="KIR47618.1"/>
    </source>
</evidence>
<comment type="subcellular location">
    <subcellularLocation>
        <location evidence="1">Membrane</location>
        <topology evidence="1">Multi-pass membrane protein</topology>
    </subcellularLocation>
</comment>
<comment type="similarity">
    <text evidence="2">Belongs to the amino acid/polyamine transporter 2 family.</text>
</comment>
<proteinExistence type="inferred from homology"/>
<evidence type="ECO:0000256" key="2">
    <source>
        <dbReference type="ARBA" id="ARBA00008066"/>
    </source>
</evidence>
<feature type="transmembrane region" description="Helical" evidence="6">
    <location>
        <begin position="428"/>
        <end position="446"/>
    </location>
</feature>
<dbReference type="PANTHER" id="PTHR22950:SF683">
    <property type="entry name" value="AMINO ACID TRANSPORTER (EUROFUNG)"/>
    <property type="match status" value="1"/>
</dbReference>
<gene>
    <name evidence="8" type="ORF">I312_02764</name>
</gene>
<feature type="transmembrane region" description="Helical" evidence="6">
    <location>
        <begin position="189"/>
        <end position="213"/>
    </location>
</feature>
<dbReference type="GO" id="GO:0015179">
    <property type="term" value="F:L-amino acid transmembrane transporter activity"/>
    <property type="evidence" value="ECO:0007669"/>
    <property type="project" value="TreeGrafter"/>
</dbReference>
<evidence type="ECO:0000256" key="3">
    <source>
        <dbReference type="ARBA" id="ARBA00022692"/>
    </source>
</evidence>
<dbReference type="PANTHER" id="PTHR22950">
    <property type="entry name" value="AMINO ACID TRANSPORTER"/>
    <property type="match status" value="1"/>
</dbReference>
<reference evidence="8" key="1">
    <citation type="submission" date="2015-01" db="EMBL/GenBank/DDBJ databases">
        <title>The Genome Sequence of Cryptococcus gattii CA1280.</title>
        <authorList>
            <consortium name="The Broad Institute Genomics Platform"/>
            <person name="Cuomo C."/>
            <person name="Litvintseva A."/>
            <person name="Chen Y."/>
            <person name="Heitman J."/>
            <person name="Sun S."/>
            <person name="Springer D."/>
            <person name="Dromer F."/>
            <person name="Young S."/>
            <person name="Zeng Q."/>
            <person name="Gargeya S."/>
            <person name="Abouelleil A."/>
            <person name="Alvarado L."/>
            <person name="Chapman S.B."/>
            <person name="Gainer-Dewar J."/>
            <person name="Goldberg J."/>
            <person name="Griggs A."/>
            <person name="Gujja S."/>
            <person name="Hansen M."/>
            <person name="Howarth C."/>
            <person name="Imamovic A."/>
            <person name="Larimer J."/>
            <person name="Murphy C."/>
            <person name="Naylor J."/>
            <person name="Pearson M."/>
            <person name="Priest M."/>
            <person name="Roberts A."/>
            <person name="Saif S."/>
            <person name="Shea T."/>
            <person name="Sykes S."/>
            <person name="Wortman J."/>
            <person name="Nusbaum C."/>
            <person name="Birren B."/>
        </authorList>
    </citation>
    <scope>NUCLEOTIDE SEQUENCE [LARGE SCALE GENOMIC DNA]</scope>
    <source>
        <strain evidence="8">CA1280</strain>
    </source>
</reference>
<feature type="transmembrane region" description="Helical" evidence="6">
    <location>
        <begin position="275"/>
        <end position="296"/>
    </location>
</feature>
<keyword evidence="4 6" id="KW-1133">Transmembrane helix</keyword>
<dbReference type="HOGENOM" id="CLU_027816_3_1_1"/>
<feature type="transmembrane region" description="Helical" evidence="6">
    <location>
        <begin position="67"/>
        <end position="100"/>
    </location>
</feature>
<sequence length="465" mass="49850">MIPSNIEVLPNEQYDDTGKPDQLKASDKIAVECVTQDAVWGEITEDGPNYRNLGFSRAVILQIKSQIGLGVLGLPATFGIVGMIPGIILIIVMAAIITWTNYTIGTFKRNHPHVYSVGDAAGVFLGRIGKEVIGVAYLLQMITGVGSTMLSVSIALNAMSQHGVCTVIFVMIAAVVIAMGASLQTLSKIGWLGWIGVFCIMSSVLTLSVAVGVTDRPAAAPQSGSFDKDVKMFGSPDFVSAMNAVNVILFAYAGTPNYLPLVSEMKDLHEYGKSVLVSQVFVTVIYLVVSCVVYHFTGQYIASPALGSAGHLMKRVCYGIAFCGLIVGGLLNLHLVAKYIFVRILGDTIHLSRNTFIHNITCACIVSCAIIAFTIAEAIPVFSHLLSLTGALTCAILCIQLETAMWLYDNWKVPSRTMSWKLKVAINVIMNLIGWFIMGVGTYAAVIEIKNGGSNKPFSCSDNSG</sequence>
<dbReference type="EMBL" id="KN847979">
    <property type="protein sequence ID" value="KIR47618.1"/>
    <property type="molecule type" value="Genomic_DNA"/>
</dbReference>
<name>A0A0D0UHE5_CRYGA</name>
<dbReference type="OrthoDB" id="40134at2759"/>
<keyword evidence="3 6" id="KW-0812">Transmembrane</keyword>
<feature type="transmembrane region" description="Helical" evidence="6">
    <location>
        <begin position="388"/>
        <end position="408"/>
    </location>
</feature>
<dbReference type="GO" id="GO:0016020">
    <property type="term" value="C:membrane"/>
    <property type="evidence" value="ECO:0007669"/>
    <property type="project" value="UniProtKB-SubCell"/>
</dbReference>
<feature type="transmembrane region" description="Helical" evidence="6">
    <location>
        <begin position="356"/>
        <end position="376"/>
    </location>
</feature>
<evidence type="ECO:0000259" key="7">
    <source>
        <dbReference type="Pfam" id="PF01490"/>
    </source>
</evidence>
<feature type="transmembrane region" description="Helical" evidence="6">
    <location>
        <begin position="163"/>
        <end position="183"/>
    </location>
</feature>
<evidence type="ECO:0000256" key="1">
    <source>
        <dbReference type="ARBA" id="ARBA00004141"/>
    </source>
</evidence>
<dbReference type="AlphaFoldDB" id="A0A0D0UHE5"/>
<dbReference type="Pfam" id="PF01490">
    <property type="entry name" value="Aa_trans"/>
    <property type="match status" value="1"/>
</dbReference>
<feature type="transmembrane region" description="Helical" evidence="6">
    <location>
        <begin position="135"/>
        <end position="156"/>
    </location>
</feature>
<accession>A0A0D0UHE5</accession>
<feature type="transmembrane region" description="Helical" evidence="6">
    <location>
        <begin position="316"/>
        <end position="336"/>
    </location>
</feature>
<dbReference type="InterPro" id="IPR013057">
    <property type="entry name" value="AA_transpt_TM"/>
</dbReference>
<organism evidence="8">
    <name type="scientific">Cryptococcus bacillisporus CA1280</name>
    <dbReference type="NCBI Taxonomy" id="1296109"/>
    <lineage>
        <taxon>Eukaryota</taxon>
        <taxon>Fungi</taxon>
        <taxon>Dikarya</taxon>
        <taxon>Basidiomycota</taxon>
        <taxon>Agaricomycotina</taxon>
        <taxon>Tremellomycetes</taxon>
        <taxon>Tremellales</taxon>
        <taxon>Cryptococcaceae</taxon>
        <taxon>Cryptococcus</taxon>
        <taxon>Cryptococcus gattii species complex</taxon>
    </lineage>
</organism>
<feature type="transmembrane region" description="Helical" evidence="6">
    <location>
        <begin position="234"/>
        <end position="255"/>
    </location>
</feature>
<feature type="domain" description="Amino acid transporter transmembrane" evidence="7">
    <location>
        <begin position="54"/>
        <end position="446"/>
    </location>
</feature>
<keyword evidence="5 6" id="KW-0472">Membrane</keyword>
<protein>
    <recommendedName>
        <fullName evidence="7">Amino acid transporter transmembrane domain-containing protein</fullName>
    </recommendedName>
</protein>
<evidence type="ECO:0000256" key="4">
    <source>
        <dbReference type="ARBA" id="ARBA00022989"/>
    </source>
</evidence>
<evidence type="ECO:0000256" key="5">
    <source>
        <dbReference type="ARBA" id="ARBA00023136"/>
    </source>
</evidence>